<evidence type="ECO:0000313" key="3">
    <source>
        <dbReference type="WBParaSite" id="TMUE_1000003114.1"/>
    </source>
</evidence>
<dbReference type="WBParaSite" id="TMUE_1000003114.1">
    <property type="protein sequence ID" value="TMUE_1000003114.1"/>
    <property type="gene ID" value="WBGene00298615"/>
</dbReference>
<sequence length="131" mass="14730">MLNGIWPPKFEQSVHSVHCRLRKSEEEEEEKEEEMNAPIRLRMLAAVLTDMVVLIDIPFMVKPLKGEEELRLQRAPSSPDEAMKSNDPALSSSSDLMHSSKQNLNVCSHGYFPLLAPAHAGIFTLDCAKGW</sequence>
<reference evidence="3" key="1">
    <citation type="submission" date="2019-12" db="UniProtKB">
        <authorList>
            <consortium name="WormBaseParasite"/>
        </authorList>
    </citation>
    <scope>IDENTIFICATION</scope>
</reference>
<name>A0A5S6Q7C8_TRIMR</name>
<dbReference type="AlphaFoldDB" id="A0A5S6Q7C8"/>
<protein>
    <submittedName>
        <fullName evidence="3">Uncharacterized protein</fullName>
    </submittedName>
</protein>
<feature type="region of interest" description="Disordered" evidence="1">
    <location>
        <begin position="68"/>
        <end position="97"/>
    </location>
</feature>
<evidence type="ECO:0000313" key="2">
    <source>
        <dbReference type="Proteomes" id="UP000046395"/>
    </source>
</evidence>
<accession>A0A5S6Q7C8</accession>
<evidence type="ECO:0000256" key="1">
    <source>
        <dbReference type="SAM" id="MobiDB-lite"/>
    </source>
</evidence>
<dbReference type="Proteomes" id="UP000046395">
    <property type="component" value="Unassembled WGS sequence"/>
</dbReference>
<organism evidence="2 3">
    <name type="scientific">Trichuris muris</name>
    <name type="common">Mouse whipworm</name>
    <dbReference type="NCBI Taxonomy" id="70415"/>
    <lineage>
        <taxon>Eukaryota</taxon>
        <taxon>Metazoa</taxon>
        <taxon>Ecdysozoa</taxon>
        <taxon>Nematoda</taxon>
        <taxon>Enoplea</taxon>
        <taxon>Dorylaimia</taxon>
        <taxon>Trichinellida</taxon>
        <taxon>Trichuridae</taxon>
        <taxon>Trichuris</taxon>
    </lineage>
</organism>
<proteinExistence type="predicted"/>
<keyword evidence="2" id="KW-1185">Reference proteome</keyword>